<dbReference type="PANTHER" id="PTHR36782:SF1">
    <property type="entry name" value="CALCIUM UNIPORTER PROTEIN"/>
    <property type="match status" value="1"/>
</dbReference>
<name>A0A2P2NM89_RHIMU</name>
<dbReference type="EMBL" id="GGEC01063112">
    <property type="protein sequence ID" value="MBX43596.1"/>
    <property type="molecule type" value="Transcribed_RNA"/>
</dbReference>
<proteinExistence type="predicted"/>
<sequence>MSRCKDGGVLGFKDVANELVQIPLNRVSIASCSGGGYGGALCSIPEEE</sequence>
<dbReference type="Pfam" id="PF25418">
    <property type="entry name" value="DUF7890"/>
    <property type="match status" value="1"/>
</dbReference>
<organism evidence="2">
    <name type="scientific">Rhizophora mucronata</name>
    <name type="common">Asiatic mangrove</name>
    <dbReference type="NCBI Taxonomy" id="61149"/>
    <lineage>
        <taxon>Eukaryota</taxon>
        <taxon>Viridiplantae</taxon>
        <taxon>Streptophyta</taxon>
        <taxon>Embryophyta</taxon>
        <taxon>Tracheophyta</taxon>
        <taxon>Spermatophyta</taxon>
        <taxon>Magnoliopsida</taxon>
        <taxon>eudicotyledons</taxon>
        <taxon>Gunneridae</taxon>
        <taxon>Pentapetalae</taxon>
        <taxon>rosids</taxon>
        <taxon>fabids</taxon>
        <taxon>Malpighiales</taxon>
        <taxon>Rhizophoraceae</taxon>
        <taxon>Rhizophora</taxon>
    </lineage>
</organism>
<dbReference type="AlphaFoldDB" id="A0A2P2NM89"/>
<evidence type="ECO:0000313" key="2">
    <source>
        <dbReference type="EMBL" id="MBX43596.1"/>
    </source>
</evidence>
<dbReference type="InterPro" id="IPR057212">
    <property type="entry name" value="DUF7890"/>
</dbReference>
<evidence type="ECO:0000259" key="1">
    <source>
        <dbReference type="Pfam" id="PF25418"/>
    </source>
</evidence>
<feature type="domain" description="DUF7890" evidence="1">
    <location>
        <begin position="1"/>
        <end position="29"/>
    </location>
</feature>
<accession>A0A2P2NM89</accession>
<protein>
    <recommendedName>
        <fullName evidence="1">DUF7890 domain-containing protein</fullName>
    </recommendedName>
</protein>
<dbReference type="PANTHER" id="PTHR36782">
    <property type="entry name" value="BNAC03G62080D PROTEIN"/>
    <property type="match status" value="1"/>
</dbReference>
<reference evidence="2" key="1">
    <citation type="submission" date="2018-02" db="EMBL/GenBank/DDBJ databases">
        <title>Rhizophora mucronata_Transcriptome.</title>
        <authorList>
            <person name="Meera S.P."/>
            <person name="Sreeshan A."/>
            <person name="Augustine A."/>
        </authorList>
    </citation>
    <scope>NUCLEOTIDE SEQUENCE</scope>
    <source>
        <tissue evidence="2">Leaf</tissue>
    </source>
</reference>